<dbReference type="InterPro" id="IPR000652">
    <property type="entry name" value="Triosephosphate_isomerase"/>
</dbReference>
<comment type="function">
    <text evidence="10">Catalyzes the interconversion of glyceraldehyde 3-phosphate and dihydroxyacetone phosphate in the glycolytic and gluconeogenic pathways.</text>
</comment>
<comment type="catalytic activity">
    <reaction evidence="9">
        <text>D-glyceraldehyde 3-phosphate = dihydroxyacetone phosphate</text>
        <dbReference type="Rhea" id="RHEA:18585"/>
        <dbReference type="ChEBI" id="CHEBI:57642"/>
        <dbReference type="ChEBI" id="CHEBI:59776"/>
        <dbReference type="EC" id="5.3.1.1"/>
    </reaction>
    <physiologicalReaction direction="left-to-right" evidence="9">
        <dbReference type="Rhea" id="RHEA:18586"/>
    </physiologicalReaction>
</comment>
<dbReference type="SUPFAM" id="SSF51351">
    <property type="entry name" value="Triosephosphate isomerase (TIM)"/>
    <property type="match status" value="1"/>
</dbReference>
<dbReference type="GO" id="GO:0006096">
    <property type="term" value="P:glycolytic process"/>
    <property type="evidence" value="ECO:0007669"/>
    <property type="project" value="UniProtKB-KW"/>
</dbReference>
<comment type="pathway">
    <text evidence="1">Carbohydrate degradation; glycolysis; D-glyceraldehyde 3-phosphate from glycerone phosphate: step 1/1.</text>
</comment>
<protein>
    <recommendedName>
        <fullName evidence="5">triose-phosphate isomerase</fullName>
        <ecNumber evidence="5">5.3.1.1</ecNumber>
    </recommendedName>
</protein>
<dbReference type="GO" id="GO:0005829">
    <property type="term" value="C:cytosol"/>
    <property type="evidence" value="ECO:0007669"/>
    <property type="project" value="TreeGrafter"/>
</dbReference>
<evidence type="ECO:0000313" key="11">
    <source>
        <dbReference type="EMBL" id="KAF4754053.1"/>
    </source>
</evidence>
<dbReference type="PROSITE" id="PS51440">
    <property type="entry name" value="TIM_2"/>
    <property type="match status" value="1"/>
</dbReference>
<dbReference type="HAMAP" id="MF_00147_B">
    <property type="entry name" value="TIM_B"/>
    <property type="match status" value="1"/>
</dbReference>
<dbReference type="GO" id="GO:0019563">
    <property type="term" value="P:glycerol catabolic process"/>
    <property type="evidence" value="ECO:0007669"/>
    <property type="project" value="TreeGrafter"/>
</dbReference>
<evidence type="ECO:0000256" key="8">
    <source>
        <dbReference type="ARBA" id="ARBA00023235"/>
    </source>
</evidence>
<proteinExistence type="inferred from homology"/>
<dbReference type="FunFam" id="3.20.20.70:FF:000016">
    <property type="entry name" value="Triosephosphate isomerase"/>
    <property type="match status" value="1"/>
</dbReference>
<sequence>MYGPMSFSVFRHAVNPTTTRVTFVEGKAGDSWLCVRIRESIQDFIRADHPDVSFRILLGDTNPDSISMDFARLVYAPILVRGPSSFNLWAALANQGQVYSPPNPHTWGWTTTDLGSDWHWVTKARVLTRAVAKKELKLKRPLEKKPRKKGEPAWTELFLQRAMPWLREDPVWFNRGLKFIAGSLRAAPATSAGFLPLPVRAQARASSPDRRFFVGGNWKANGKNTEISELVDALNSMDAAEGVDVVCAPPTLHLVEVSRTLRSDFLIAAQDVSQYGYGAHTGDTPAEMLVDSGIEWTIVGHSERRHHCGETDEVVGQKTSRAIDKGLKVVACVGETLDQRESGVTLDALQRQLQSIIDHVGTSPESWKSLVVAYEPVWAIGTGRSASPEDVETVHASLRQWLARRLGAATAHNLRIIYGGSVNDANCEQLADIPDVDGFLVGGASLKAAKFGRIISSLREHTEES</sequence>
<evidence type="ECO:0000256" key="1">
    <source>
        <dbReference type="ARBA" id="ARBA00004680"/>
    </source>
</evidence>
<evidence type="ECO:0000256" key="3">
    <source>
        <dbReference type="ARBA" id="ARBA00007422"/>
    </source>
</evidence>
<keyword evidence="6" id="KW-0312">Gluconeogenesis</keyword>
<evidence type="ECO:0000256" key="4">
    <source>
        <dbReference type="ARBA" id="ARBA00011738"/>
    </source>
</evidence>
<evidence type="ECO:0000256" key="5">
    <source>
        <dbReference type="ARBA" id="ARBA00011940"/>
    </source>
</evidence>
<evidence type="ECO:0000256" key="9">
    <source>
        <dbReference type="ARBA" id="ARBA00052432"/>
    </source>
</evidence>
<evidence type="ECO:0000256" key="2">
    <source>
        <dbReference type="ARBA" id="ARBA00004742"/>
    </source>
</evidence>
<dbReference type="PANTHER" id="PTHR21139:SF2">
    <property type="entry name" value="TRIOSEPHOSPHATE ISOMERASE"/>
    <property type="match status" value="1"/>
</dbReference>
<comment type="pathway">
    <text evidence="2">Carbohydrate biosynthesis; gluconeogenesis.</text>
</comment>
<keyword evidence="12" id="KW-1185">Reference proteome</keyword>
<keyword evidence="7" id="KW-0324">Glycolysis</keyword>
<dbReference type="GO" id="GO:0004807">
    <property type="term" value="F:triose-phosphate isomerase activity"/>
    <property type="evidence" value="ECO:0007669"/>
    <property type="project" value="UniProtKB-EC"/>
</dbReference>
<dbReference type="InterPro" id="IPR022896">
    <property type="entry name" value="TrioseP_Isoase_bac/euk"/>
</dbReference>
<organism evidence="11 12">
    <name type="scientific">Perkinsus olseni</name>
    <name type="common">Perkinsus atlanticus</name>
    <dbReference type="NCBI Taxonomy" id="32597"/>
    <lineage>
        <taxon>Eukaryota</taxon>
        <taxon>Sar</taxon>
        <taxon>Alveolata</taxon>
        <taxon>Perkinsozoa</taxon>
        <taxon>Perkinsea</taxon>
        <taxon>Perkinsida</taxon>
        <taxon>Perkinsidae</taxon>
        <taxon>Perkinsus</taxon>
    </lineage>
</organism>
<dbReference type="InterPro" id="IPR035990">
    <property type="entry name" value="TIM_sf"/>
</dbReference>
<comment type="subunit">
    <text evidence="4">Homodimer.</text>
</comment>
<reference evidence="11 12" key="1">
    <citation type="submission" date="2020-04" db="EMBL/GenBank/DDBJ databases">
        <title>Perkinsus olseni comparative genomics.</title>
        <authorList>
            <person name="Bogema D.R."/>
        </authorList>
    </citation>
    <scope>NUCLEOTIDE SEQUENCE [LARGE SCALE GENOMIC DNA]</scope>
    <source>
        <strain evidence="11 12">ATCC PRA-207</strain>
    </source>
</reference>
<dbReference type="Pfam" id="PF00121">
    <property type="entry name" value="TIM"/>
    <property type="match status" value="1"/>
</dbReference>
<dbReference type="Gene3D" id="3.20.20.70">
    <property type="entry name" value="Aldolase class I"/>
    <property type="match status" value="1"/>
</dbReference>
<name>A0A7J6U8W7_PEROL</name>
<dbReference type="NCBIfam" id="TIGR00419">
    <property type="entry name" value="tim"/>
    <property type="match status" value="1"/>
</dbReference>
<dbReference type="GO" id="GO:0006094">
    <property type="term" value="P:gluconeogenesis"/>
    <property type="evidence" value="ECO:0007669"/>
    <property type="project" value="UniProtKB-KW"/>
</dbReference>
<dbReference type="InterPro" id="IPR013785">
    <property type="entry name" value="Aldolase_TIM"/>
</dbReference>
<comment type="caution">
    <text evidence="11">The sequence shown here is derived from an EMBL/GenBank/DDBJ whole genome shotgun (WGS) entry which is preliminary data.</text>
</comment>
<dbReference type="PROSITE" id="PS00171">
    <property type="entry name" value="TIM_1"/>
    <property type="match status" value="1"/>
</dbReference>
<evidence type="ECO:0000256" key="6">
    <source>
        <dbReference type="ARBA" id="ARBA00022432"/>
    </source>
</evidence>
<gene>
    <name evidence="11" type="primary">TPI1_2</name>
    <name evidence="11" type="ORF">FOZ63_028142</name>
</gene>
<dbReference type="EMBL" id="JABANO010005119">
    <property type="protein sequence ID" value="KAF4754053.1"/>
    <property type="molecule type" value="Genomic_DNA"/>
</dbReference>
<comment type="similarity">
    <text evidence="3">Belongs to the triosephosphate isomerase family.</text>
</comment>
<accession>A0A7J6U8W7</accession>
<dbReference type="GO" id="GO:0046166">
    <property type="term" value="P:glyceraldehyde-3-phosphate biosynthetic process"/>
    <property type="evidence" value="ECO:0007669"/>
    <property type="project" value="TreeGrafter"/>
</dbReference>
<dbReference type="Proteomes" id="UP000553632">
    <property type="component" value="Unassembled WGS sequence"/>
</dbReference>
<dbReference type="PANTHER" id="PTHR21139">
    <property type="entry name" value="TRIOSEPHOSPHATE ISOMERASE"/>
    <property type="match status" value="1"/>
</dbReference>
<evidence type="ECO:0000256" key="7">
    <source>
        <dbReference type="ARBA" id="ARBA00023152"/>
    </source>
</evidence>
<keyword evidence="8 11" id="KW-0413">Isomerase</keyword>
<evidence type="ECO:0000313" key="12">
    <source>
        <dbReference type="Proteomes" id="UP000553632"/>
    </source>
</evidence>
<evidence type="ECO:0000256" key="10">
    <source>
        <dbReference type="ARBA" id="ARBA00056661"/>
    </source>
</evidence>
<dbReference type="CDD" id="cd00311">
    <property type="entry name" value="TIM"/>
    <property type="match status" value="1"/>
</dbReference>
<dbReference type="EC" id="5.3.1.1" evidence="5"/>
<dbReference type="InterPro" id="IPR020861">
    <property type="entry name" value="Triosephosphate_isomerase_AS"/>
</dbReference>
<dbReference type="AlphaFoldDB" id="A0A7J6U8W7"/>